<evidence type="ECO:0008006" key="3">
    <source>
        <dbReference type="Google" id="ProtNLM"/>
    </source>
</evidence>
<organism evidence="1 2">
    <name type="scientific">Rothia nasimurium</name>
    <dbReference type="NCBI Taxonomy" id="85336"/>
    <lineage>
        <taxon>Bacteria</taxon>
        <taxon>Bacillati</taxon>
        <taxon>Actinomycetota</taxon>
        <taxon>Actinomycetes</taxon>
        <taxon>Micrococcales</taxon>
        <taxon>Micrococcaceae</taxon>
        <taxon>Rothia</taxon>
    </lineage>
</organism>
<sequence length="153" mass="17729">MTQLETLHRKLLTCQELLARYASRHQFDTAIARGVYRRVARGIYMHRHDWSQLTREEAYLARVLALASSYQGIIFSHSTAAILHGLPFEKLPERVHVYSYHRTRAKDYTVHHGELHLPTETTVLSPGLRITSLERTLNDLSAADSPRTHRVRF</sequence>
<dbReference type="EMBL" id="LXWF01000016">
    <property type="protein sequence ID" value="ORC20202.1"/>
    <property type="molecule type" value="Genomic_DNA"/>
</dbReference>
<dbReference type="Proteomes" id="UP000192359">
    <property type="component" value="Unassembled WGS sequence"/>
</dbReference>
<evidence type="ECO:0000313" key="1">
    <source>
        <dbReference type="EMBL" id="ORC20202.1"/>
    </source>
</evidence>
<comment type="caution">
    <text evidence="1">The sequence shown here is derived from an EMBL/GenBank/DDBJ whole genome shotgun (WGS) entry which is preliminary data.</text>
</comment>
<evidence type="ECO:0000313" key="2">
    <source>
        <dbReference type="Proteomes" id="UP000192359"/>
    </source>
</evidence>
<reference evidence="1 2" key="1">
    <citation type="submission" date="2016-05" db="EMBL/GenBank/DDBJ databases">
        <title>Draft genome sequence of a porcine commensal Rothia nasimurium.</title>
        <authorList>
            <person name="Gaiser R.A."/>
            <person name="Van Baarlen P."/>
            <person name="Wells J.M."/>
        </authorList>
    </citation>
    <scope>NUCLEOTIDE SEQUENCE [LARGE SCALE GENOMIC DNA]</scope>
    <source>
        <strain evidence="1 2">PT-32</strain>
    </source>
</reference>
<gene>
    <name evidence="1" type="ORF">A7979_11355</name>
</gene>
<name>A0A1Y1RPZ1_9MICC</name>
<dbReference type="RefSeq" id="WP_083091561.1">
    <property type="nucleotide sequence ID" value="NZ_LXWF01000016.1"/>
</dbReference>
<dbReference type="AlphaFoldDB" id="A0A1Y1RPZ1"/>
<proteinExistence type="predicted"/>
<accession>A0A1Y1RPZ1</accession>
<dbReference type="OrthoDB" id="3234479at2"/>
<protein>
    <recommendedName>
        <fullName evidence="3">Transcriptional regulator, AbiEi antitoxin, Type IV TA system</fullName>
    </recommendedName>
</protein>
<keyword evidence="2" id="KW-1185">Reference proteome</keyword>